<dbReference type="InterPro" id="IPR042100">
    <property type="entry name" value="Bug_dom1"/>
</dbReference>
<evidence type="ECO:0000313" key="2">
    <source>
        <dbReference type="EMBL" id="NBE06061.1"/>
    </source>
</evidence>
<evidence type="ECO:0000256" key="1">
    <source>
        <dbReference type="ARBA" id="ARBA00006987"/>
    </source>
</evidence>
<dbReference type="CDD" id="cd07012">
    <property type="entry name" value="PBP2_Bug_TTT"/>
    <property type="match status" value="1"/>
</dbReference>
<name>A0ABW9Y0P3_9RHOB</name>
<reference evidence="3" key="1">
    <citation type="submission" date="2020-01" db="EMBL/GenBank/DDBJ databases">
        <title>Sphingomonas sp. strain CSW-10.</title>
        <authorList>
            <person name="Chen W.-M."/>
        </authorList>
    </citation>
    <scope>NUCLEOTIDE SEQUENCE [LARGE SCALE GENOMIC DNA]</scope>
    <source>
        <strain evidence="3">CCP-1</strain>
    </source>
</reference>
<comment type="similarity">
    <text evidence="1">Belongs to the UPF0065 (bug) family.</text>
</comment>
<dbReference type="Gene3D" id="3.40.190.150">
    <property type="entry name" value="Bordetella uptake gene, domain 1"/>
    <property type="match status" value="1"/>
</dbReference>
<dbReference type="Proteomes" id="UP001517376">
    <property type="component" value="Unassembled WGS sequence"/>
</dbReference>
<dbReference type="Gene3D" id="3.40.190.10">
    <property type="entry name" value="Periplasmic binding protein-like II"/>
    <property type="match status" value="1"/>
</dbReference>
<sequence length="299" mass="31256">MRAPEGPIEFTVGSAAGGTPDVIMRTIAQIMNEEGIVENPIVIQNRSGAGHSNAYNHVLGLPGDENTLLTLASPVFTTPIVQGTPSVIDQITPIAGFVQSELMLLTTPTSEWTGIQDMVAAAQANPGAVRVAGGASGGNDHIATGLVEKAAGITLTYIPHESGGAARATFLGGNVELHFATLAEGMEQIAAGTAKPLGLLSAARRTEAGVADIPTLQEQGVDVVYTQFWGVGGPPQMDPALAAWWADKFRQATETQTWKDGLAANMQLGNFYALDEAKTYFAAEQDTFRAVLTQIGLAK</sequence>
<accession>A0ABW9Y0P3</accession>
<organism evidence="2 3">
    <name type="scientific">Paragemmobacter ruber</name>
    <dbReference type="NCBI Taxonomy" id="1985673"/>
    <lineage>
        <taxon>Bacteria</taxon>
        <taxon>Pseudomonadati</taxon>
        <taxon>Pseudomonadota</taxon>
        <taxon>Alphaproteobacteria</taxon>
        <taxon>Rhodobacterales</taxon>
        <taxon>Paracoccaceae</taxon>
        <taxon>Paragemmobacter</taxon>
    </lineage>
</organism>
<keyword evidence="3" id="KW-1185">Reference proteome</keyword>
<dbReference type="InterPro" id="IPR005064">
    <property type="entry name" value="BUG"/>
</dbReference>
<dbReference type="PANTHER" id="PTHR42928:SF3">
    <property type="entry name" value="UPF0065 PROTEIN YFLP"/>
    <property type="match status" value="1"/>
</dbReference>
<evidence type="ECO:0000313" key="3">
    <source>
        <dbReference type="Proteomes" id="UP001517376"/>
    </source>
</evidence>
<gene>
    <name evidence="2" type="ORF">GU920_00775</name>
</gene>
<proteinExistence type="inferred from homology"/>
<comment type="caution">
    <text evidence="2">The sequence shown here is derived from an EMBL/GenBank/DDBJ whole genome shotgun (WGS) entry which is preliminary data.</text>
</comment>
<dbReference type="PANTHER" id="PTHR42928">
    <property type="entry name" value="TRICARBOXYLATE-BINDING PROTEIN"/>
    <property type="match status" value="1"/>
</dbReference>
<dbReference type="Pfam" id="PF03401">
    <property type="entry name" value="TctC"/>
    <property type="match status" value="1"/>
</dbReference>
<protein>
    <submittedName>
        <fullName evidence="2">Tripartite tricarboxylate transporter substrate binding protein</fullName>
    </submittedName>
</protein>
<dbReference type="EMBL" id="JAAATW010000001">
    <property type="protein sequence ID" value="NBE06061.1"/>
    <property type="molecule type" value="Genomic_DNA"/>
</dbReference>
<dbReference type="PIRSF" id="PIRSF017082">
    <property type="entry name" value="YflP"/>
    <property type="match status" value="1"/>
</dbReference>